<dbReference type="InterPro" id="IPR012885">
    <property type="entry name" value="F-box_Sdz-33"/>
</dbReference>
<keyword evidence="4" id="KW-1185">Reference proteome</keyword>
<gene>
    <name evidence="3" type="ORF">L5515_010898</name>
</gene>
<protein>
    <recommendedName>
        <fullName evidence="2">Sdz-33 F-box domain-containing protein</fullName>
    </recommendedName>
</protein>
<dbReference type="AlphaFoldDB" id="A0AAE9JGJ1"/>
<feature type="region of interest" description="Disordered" evidence="1">
    <location>
        <begin position="517"/>
        <end position="547"/>
    </location>
</feature>
<accession>A0AAE9JGJ1</accession>
<dbReference type="Proteomes" id="UP000829354">
    <property type="component" value="Chromosome IV"/>
</dbReference>
<evidence type="ECO:0000313" key="3">
    <source>
        <dbReference type="EMBL" id="UMM27734.1"/>
    </source>
</evidence>
<proteinExistence type="predicted"/>
<dbReference type="PANTHER" id="PTHR21503:SF8">
    <property type="entry name" value="F-BOX ASSOCIATED DOMAIN-CONTAINING PROTEIN-RELATED"/>
    <property type="match status" value="1"/>
</dbReference>
<dbReference type="EMBL" id="CP092623">
    <property type="protein sequence ID" value="UMM27734.1"/>
    <property type="molecule type" value="Genomic_DNA"/>
</dbReference>
<evidence type="ECO:0000259" key="2">
    <source>
        <dbReference type="Pfam" id="PF07735"/>
    </source>
</evidence>
<sequence>MRQQREGVTTRNAAVMRSLSNRTHPIDFLEISLLSRVSQKCVRAAIPRNQIQIRANFSYMPAVLVHPGGQKFLLRQNSNVIDLSYMKGRNAYLEKRNELYECEDNIERMRITWIQIWSDFLCQTFTCVLYSICIHPQYCIGSVSLILNWLNRRQQSIDNFFFSGEEVVDDELSLALKTCRVNHYLRVSTRIASNSIKLLNPIIATDYIEIVGVPSVSWMSIDNLILFDCVHIDLAGFMFSEIDLNRYLKSWINGCNPRMEFLKAYGYFIDLEEALRDIDKPNVSPPKRFYTHDNLCRPFDAEGGITIRRNNKDLGTIKLEFAETPYSIPPISYFFTFVNVIYDGNEITGEPDHENGNDRACFKPGRDHPIDQQMLFLKQCMKKVDTRPPNMYYLTNGWSVDNFEALFKYMIRTTTSSHYNHDESSLVEEEEVPLQLSYHVNALTGETLVDCDVENDETDVTSDSTQDNGMHEFVEMFPVLLEFFEKAGITDDVVKNEDDHEVDTEMPLLNSRFPRYTRSMSDSSATDSVQLTDSSDFDPSDSEDEQSDIEADICFPLSLPHTSLFIFL</sequence>
<name>A0AAE9JGJ1_CAEBR</name>
<feature type="domain" description="Sdz-33 F-box" evidence="2">
    <location>
        <begin position="209"/>
        <end position="263"/>
    </location>
</feature>
<feature type="compositionally biased region" description="Polar residues" evidence="1">
    <location>
        <begin position="518"/>
        <end position="532"/>
    </location>
</feature>
<evidence type="ECO:0000313" key="4">
    <source>
        <dbReference type="Proteomes" id="UP000829354"/>
    </source>
</evidence>
<organism evidence="3 4">
    <name type="scientific">Caenorhabditis briggsae</name>
    <dbReference type="NCBI Taxonomy" id="6238"/>
    <lineage>
        <taxon>Eukaryota</taxon>
        <taxon>Metazoa</taxon>
        <taxon>Ecdysozoa</taxon>
        <taxon>Nematoda</taxon>
        <taxon>Chromadorea</taxon>
        <taxon>Rhabditida</taxon>
        <taxon>Rhabditina</taxon>
        <taxon>Rhabditomorpha</taxon>
        <taxon>Rhabditoidea</taxon>
        <taxon>Rhabditidae</taxon>
        <taxon>Peloderinae</taxon>
        <taxon>Caenorhabditis</taxon>
    </lineage>
</organism>
<dbReference type="Pfam" id="PF07735">
    <property type="entry name" value="FBA_2"/>
    <property type="match status" value="1"/>
</dbReference>
<evidence type="ECO:0000256" key="1">
    <source>
        <dbReference type="SAM" id="MobiDB-lite"/>
    </source>
</evidence>
<dbReference type="PANTHER" id="PTHR21503">
    <property type="entry name" value="F-BOX-CONTAINING HYPOTHETICAL PROTEIN C.ELEGANS"/>
    <property type="match status" value="1"/>
</dbReference>
<reference evidence="3 4" key="1">
    <citation type="submission" date="2022-04" db="EMBL/GenBank/DDBJ databases">
        <title>Chromosome-level reference genomes for two strains of Caenorhabditis briggsae: an improved platform for comparative genomics.</title>
        <authorList>
            <person name="Stevens L."/>
            <person name="Andersen E."/>
        </authorList>
    </citation>
    <scope>NUCLEOTIDE SEQUENCE [LARGE SCALE GENOMIC DNA]</scope>
    <source>
        <strain evidence="3">VX34</strain>
        <tissue evidence="3">Whole-organism</tissue>
    </source>
</reference>
<feature type="compositionally biased region" description="Acidic residues" evidence="1">
    <location>
        <begin position="535"/>
        <end position="547"/>
    </location>
</feature>